<evidence type="ECO:0000313" key="1">
    <source>
        <dbReference type="EMBL" id="KAL3533021.1"/>
    </source>
</evidence>
<dbReference type="EMBL" id="JBJUIK010000003">
    <property type="protein sequence ID" value="KAL3533021.1"/>
    <property type="molecule type" value="Genomic_DNA"/>
</dbReference>
<gene>
    <name evidence="1" type="ORF">ACH5RR_006542</name>
</gene>
<dbReference type="Proteomes" id="UP001630127">
    <property type="component" value="Unassembled WGS sequence"/>
</dbReference>
<dbReference type="AlphaFoldDB" id="A0ABD3APC5"/>
<proteinExistence type="predicted"/>
<accession>A0ABD3APC5</accession>
<evidence type="ECO:0000313" key="2">
    <source>
        <dbReference type="Proteomes" id="UP001630127"/>
    </source>
</evidence>
<comment type="caution">
    <text evidence="1">The sequence shown here is derived from an EMBL/GenBank/DDBJ whole genome shotgun (WGS) entry which is preliminary data.</text>
</comment>
<reference evidence="1 2" key="1">
    <citation type="submission" date="2024-11" db="EMBL/GenBank/DDBJ databases">
        <title>A near-complete genome assembly of Cinchona calisaya.</title>
        <authorList>
            <person name="Lian D.C."/>
            <person name="Zhao X.W."/>
            <person name="Wei L."/>
        </authorList>
    </citation>
    <scope>NUCLEOTIDE SEQUENCE [LARGE SCALE GENOMIC DNA]</scope>
    <source>
        <tissue evidence="1">Nenye</tissue>
    </source>
</reference>
<organism evidence="1 2">
    <name type="scientific">Cinchona calisaya</name>
    <dbReference type="NCBI Taxonomy" id="153742"/>
    <lineage>
        <taxon>Eukaryota</taxon>
        <taxon>Viridiplantae</taxon>
        <taxon>Streptophyta</taxon>
        <taxon>Embryophyta</taxon>
        <taxon>Tracheophyta</taxon>
        <taxon>Spermatophyta</taxon>
        <taxon>Magnoliopsida</taxon>
        <taxon>eudicotyledons</taxon>
        <taxon>Gunneridae</taxon>
        <taxon>Pentapetalae</taxon>
        <taxon>asterids</taxon>
        <taxon>lamiids</taxon>
        <taxon>Gentianales</taxon>
        <taxon>Rubiaceae</taxon>
        <taxon>Cinchonoideae</taxon>
        <taxon>Cinchoneae</taxon>
        <taxon>Cinchona</taxon>
    </lineage>
</organism>
<protein>
    <submittedName>
        <fullName evidence="1">Uncharacterized protein</fullName>
    </submittedName>
</protein>
<name>A0ABD3APC5_9GENT</name>
<sequence>MLKAHDKVKEHVGIVIGYGNACTWYDWMVIDPLYKFVFIVSNEGLRVKDVWGINGWERTILMSSSSIQDYDVVHHTRSCVRLQIKDVNDKLVWMQPNNGDFSVLLVKEFAYNSQSMFSWSLNR</sequence>
<keyword evidence="2" id="KW-1185">Reference proteome</keyword>